<dbReference type="Proteomes" id="UP001500751">
    <property type="component" value="Unassembled WGS sequence"/>
</dbReference>
<proteinExistence type="predicted"/>
<evidence type="ECO:0000313" key="1">
    <source>
        <dbReference type="EMBL" id="GAA2023565.1"/>
    </source>
</evidence>
<name>A0ABN2TWQ3_9ACTN</name>
<dbReference type="EMBL" id="BAAAQN010000009">
    <property type="protein sequence ID" value="GAA2023565.1"/>
    <property type="molecule type" value="Genomic_DNA"/>
</dbReference>
<keyword evidence="2" id="KW-1185">Reference proteome</keyword>
<sequence length="83" mass="9581">MRCAVCGSERLSPLGEVRTGKDWGDVPILRFYRPKFFSPRPTYRFVLGRGCRDCGALQMFLTDYDRKLLNEEADGLEDVRSDM</sequence>
<accession>A0ABN2TWQ3</accession>
<organism evidence="1 2">
    <name type="scientific">Catenulispora yoronensis</name>
    <dbReference type="NCBI Taxonomy" id="450799"/>
    <lineage>
        <taxon>Bacteria</taxon>
        <taxon>Bacillati</taxon>
        <taxon>Actinomycetota</taxon>
        <taxon>Actinomycetes</taxon>
        <taxon>Catenulisporales</taxon>
        <taxon>Catenulisporaceae</taxon>
        <taxon>Catenulispora</taxon>
    </lineage>
</organism>
<evidence type="ECO:0000313" key="2">
    <source>
        <dbReference type="Proteomes" id="UP001500751"/>
    </source>
</evidence>
<gene>
    <name evidence="1" type="ORF">GCM10009839_21470</name>
</gene>
<protein>
    <submittedName>
        <fullName evidence="1">Uncharacterized protein</fullName>
    </submittedName>
</protein>
<comment type="caution">
    <text evidence="1">The sequence shown here is derived from an EMBL/GenBank/DDBJ whole genome shotgun (WGS) entry which is preliminary data.</text>
</comment>
<reference evidence="2" key="1">
    <citation type="journal article" date="2019" name="Int. J. Syst. Evol. Microbiol.">
        <title>The Global Catalogue of Microorganisms (GCM) 10K type strain sequencing project: providing services to taxonomists for standard genome sequencing and annotation.</title>
        <authorList>
            <consortium name="The Broad Institute Genomics Platform"/>
            <consortium name="The Broad Institute Genome Sequencing Center for Infectious Disease"/>
            <person name="Wu L."/>
            <person name="Ma J."/>
        </authorList>
    </citation>
    <scope>NUCLEOTIDE SEQUENCE [LARGE SCALE GENOMIC DNA]</scope>
    <source>
        <strain evidence="2">JCM 16014</strain>
    </source>
</reference>